<comment type="caution">
    <text evidence="2">The sequence shown here is derived from an EMBL/GenBank/DDBJ whole genome shotgun (WGS) entry which is preliminary data.</text>
</comment>
<name>A0A1A0PP35_9MYCO</name>
<proteinExistence type="predicted"/>
<dbReference type="Proteomes" id="UP000093779">
    <property type="component" value="Unassembled WGS sequence"/>
</dbReference>
<evidence type="ECO:0008006" key="4">
    <source>
        <dbReference type="Google" id="ProtNLM"/>
    </source>
</evidence>
<feature type="compositionally biased region" description="Acidic residues" evidence="1">
    <location>
        <begin position="22"/>
        <end position="49"/>
    </location>
</feature>
<accession>A0A1A0PP35</accession>
<feature type="compositionally biased region" description="Acidic residues" evidence="1">
    <location>
        <begin position="1"/>
        <end position="15"/>
    </location>
</feature>
<evidence type="ECO:0000313" key="2">
    <source>
        <dbReference type="EMBL" id="OBF26922.1"/>
    </source>
</evidence>
<feature type="region of interest" description="Disordered" evidence="1">
    <location>
        <begin position="1"/>
        <end position="77"/>
    </location>
</feature>
<protein>
    <recommendedName>
        <fullName evidence="4">Secretion protein EspD</fullName>
    </recommendedName>
</protein>
<dbReference type="EMBL" id="LZHX01000016">
    <property type="protein sequence ID" value="OBF26922.1"/>
    <property type="molecule type" value="Genomic_DNA"/>
</dbReference>
<evidence type="ECO:0000256" key="1">
    <source>
        <dbReference type="SAM" id="MobiDB-lite"/>
    </source>
</evidence>
<evidence type="ECO:0000313" key="3">
    <source>
        <dbReference type="Proteomes" id="UP000093779"/>
    </source>
</evidence>
<feature type="compositionally biased region" description="Polar residues" evidence="1">
    <location>
        <begin position="66"/>
        <end position="77"/>
    </location>
</feature>
<feature type="compositionally biased region" description="Basic and acidic residues" evidence="1">
    <location>
        <begin position="50"/>
        <end position="64"/>
    </location>
</feature>
<reference evidence="2 3" key="1">
    <citation type="submission" date="2016-06" db="EMBL/GenBank/DDBJ databases">
        <authorList>
            <person name="Kjaerup R.B."/>
            <person name="Dalgaard T.S."/>
            <person name="Juul-Madsen H.R."/>
        </authorList>
    </citation>
    <scope>NUCLEOTIDE SEQUENCE [LARGE SCALE GENOMIC DNA]</scope>
    <source>
        <strain evidence="2 3">ACS1953</strain>
    </source>
</reference>
<dbReference type="RefSeq" id="WP_064894474.1">
    <property type="nucleotide sequence ID" value="NZ_JAYXBU010000023.1"/>
</dbReference>
<sequence>MTDDNWGSWDDDEDDASHSIGDDESIESDLDALPDDVLSETADLDDDGVSEERDVAGDGEHDPGHTTLTNPPGTVSVTVDLDGRVHRFELAPETARMSEQQLAEEIRIIADLARQQVRSEVREFAVEAARFTGLDPVSMGESLGKIGMPSQTEYEAMRSHILATRYYGASD</sequence>
<organism evidence="2 3">
    <name type="scientific">Mycolicibacterium conceptionense</name>
    <dbReference type="NCBI Taxonomy" id="451644"/>
    <lineage>
        <taxon>Bacteria</taxon>
        <taxon>Bacillati</taxon>
        <taxon>Actinomycetota</taxon>
        <taxon>Actinomycetes</taxon>
        <taxon>Mycobacteriales</taxon>
        <taxon>Mycobacteriaceae</taxon>
        <taxon>Mycolicibacterium</taxon>
    </lineage>
</organism>
<gene>
    <name evidence="2" type="ORF">A5726_00350</name>
</gene>
<dbReference type="AlphaFoldDB" id="A0A1A0PP35"/>